<keyword evidence="4" id="KW-0539">Nucleus</keyword>
<comment type="subcellular location">
    <subcellularLocation>
        <location evidence="1">Nucleus</location>
        <location evidence="1">Nucleolus</location>
    </subcellularLocation>
</comment>
<dbReference type="InterPro" id="IPR037136">
    <property type="entry name" value="RNA3'_phos_cyclase_dom_sf"/>
</dbReference>
<comment type="caution">
    <text evidence="8">The sequence shown here is derived from an EMBL/GenBank/DDBJ whole genome shotgun (WGS) entry which is preliminary data.</text>
</comment>
<evidence type="ECO:0000256" key="4">
    <source>
        <dbReference type="ARBA" id="ARBA00023242"/>
    </source>
</evidence>
<keyword evidence="3" id="KW-0690">Ribosome biogenesis</keyword>
<dbReference type="PANTHER" id="PTHR11096">
    <property type="entry name" value="RNA 3' TERMINAL PHOSPHATE CYCLASE"/>
    <property type="match status" value="1"/>
</dbReference>
<dbReference type="EMBL" id="JBBJCI010000229">
    <property type="protein sequence ID" value="KAK7238572.1"/>
    <property type="molecule type" value="Genomic_DNA"/>
</dbReference>
<feature type="region of interest" description="Disordered" evidence="5">
    <location>
        <begin position="1"/>
        <end position="26"/>
    </location>
</feature>
<sequence length="405" mass="42626">MGKRTTAAGAAAAPPPQQKKHKESLNSDVIKLRGARDLRSRLVLATLARKKLEISGIRADDESPGLRKEEASFVRLMDKLTSGSRIEINETGTTLRYAPGFLAGGTVEHDCSRSGRAVGWFLDAVLPLAPFGAAALELTLLGATCGDGACRGADAIRAGALPLLKAFGVEDCGVRVARREAAVLEEDKTEALLAACASAARGNIVLTCAPLRKLSPAALDAVGLVKRVRGVAYCTRSAPALANRCVAAARGPLNRLLADVRVTTDAAAKRDCFPSPGFGCCLVAETLDDRVLCADLDAHWYRTEAGDRPTPEDLGEAAAFVLLGEVNRGGVCDDHGQPLLFTLMALGPEDVSSAVTGPLTDRAVGRLRLIRQFLGVRFKLTRNGDGTVRSACLGAGYQNFAKPVT</sequence>
<evidence type="ECO:0000313" key="9">
    <source>
        <dbReference type="Proteomes" id="UP001363151"/>
    </source>
</evidence>
<accession>A0ABR1FU64</accession>
<evidence type="ECO:0000256" key="5">
    <source>
        <dbReference type="SAM" id="MobiDB-lite"/>
    </source>
</evidence>
<evidence type="ECO:0000256" key="3">
    <source>
        <dbReference type="ARBA" id="ARBA00022517"/>
    </source>
</evidence>
<evidence type="ECO:0000313" key="8">
    <source>
        <dbReference type="EMBL" id="KAK7238572.1"/>
    </source>
</evidence>
<dbReference type="InterPro" id="IPR013792">
    <property type="entry name" value="RNA3'P_cycl/enolpyr_Trfase_a/b"/>
</dbReference>
<evidence type="ECO:0000256" key="1">
    <source>
        <dbReference type="ARBA" id="ARBA00004604"/>
    </source>
</evidence>
<dbReference type="SUPFAM" id="SSF55205">
    <property type="entry name" value="EPT/RTPC-like"/>
    <property type="match status" value="1"/>
</dbReference>
<gene>
    <name evidence="8" type="primary">RCL1</name>
    <name evidence="8" type="ORF">SO694_00020118</name>
</gene>
<evidence type="ECO:0000256" key="2">
    <source>
        <dbReference type="ARBA" id="ARBA00007089"/>
    </source>
</evidence>
<dbReference type="InterPro" id="IPR013791">
    <property type="entry name" value="RNA3'-term_phos_cycl_insert"/>
</dbReference>
<dbReference type="Proteomes" id="UP001363151">
    <property type="component" value="Unassembled WGS sequence"/>
</dbReference>
<evidence type="ECO:0000259" key="7">
    <source>
        <dbReference type="Pfam" id="PF05189"/>
    </source>
</evidence>
<protein>
    <submittedName>
        <fullName evidence="8">RNA-3'-phosphate cyclase</fullName>
    </submittedName>
</protein>
<name>A0ABR1FU64_AURAN</name>
<dbReference type="InterPro" id="IPR000228">
    <property type="entry name" value="RNA3'_term_phos_cyc"/>
</dbReference>
<reference evidence="8 9" key="1">
    <citation type="submission" date="2024-03" db="EMBL/GenBank/DDBJ databases">
        <title>Aureococcus anophagefferens CCMP1851 and Kratosvirus quantuckense: Draft genome of a second virus-susceptible host strain in the model system.</title>
        <authorList>
            <person name="Chase E."/>
            <person name="Truchon A.R."/>
            <person name="Schepens W."/>
            <person name="Wilhelm S.W."/>
        </authorList>
    </citation>
    <scope>NUCLEOTIDE SEQUENCE [LARGE SCALE GENOMIC DNA]</scope>
    <source>
        <strain evidence="8 9">CCMP1851</strain>
    </source>
</reference>
<dbReference type="Pfam" id="PF01137">
    <property type="entry name" value="RTC"/>
    <property type="match status" value="1"/>
</dbReference>
<organism evidence="8 9">
    <name type="scientific">Aureococcus anophagefferens</name>
    <name type="common">Harmful bloom alga</name>
    <dbReference type="NCBI Taxonomy" id="44056"/>
    <lineage>
        <taxon>Eukaryota</taxon>
        <taxon>Sar</taxon>
        <taxon>Stramenopiles</taxon>
        <taxon>Ochrophyta</taxon>
        <taxon>Pelagophyceae</taxon>
        <taxon>Pelagomonadales</taxon>
        <taxon>Pelagomonadaceae</taxon>
        <taxon>Aureococcus</taxon>
    </lineage>
</organism>
<feature type="domain" description="RNA 3'-terminal phosphate cyclase" evidence="6">
    <location>
        <begin position="33"/>
        <end position="379"/>
    </location>
</feature>
<keyword evidence="9" id="KW-1185">Reference proteome</keyword>
<feature type="domain" description="RNA 3'-terminal phosphate cyclase insert" evidence="7">
    <location>
        <begin position="223"/>
        <end position="326"/>
    </location>
</feature>
<dbReference type="Gene3D" id="3.65.10.20">
    <property type="entry name" value="RNA 3'-terminal phosphate cyclase domain"/>
    <property type="match status" value="1"/>
</dbReference>
<dbReference type="InterPro" id="IPR036553">
    <property type="entry name" value="RPTC_insert"/>
</dbReference>
<dbReference type="InterPro" id="IPR016443">
    <property type="entry name" value="RNA3'_term_phos_cyc_type_2"/>
</dbReference>
<evidence type="ECO:0000259" key="6">
    <source>
        <dbReference type="Pfam" id="PF01137"/>
    </source>
</evidence>
<dbReference type="PANTHER" id="PTHR11096:SF1">
    <property type="entry name" value="RNA 3'-TERMINAL PHOSPHATE CYCLASE-LIKE PROTEIN"/>
    <property type="match status" value="1"/>
</dbReference>
<proteinExistence type="inferred from homology"/>
<dbReference type="InterPro" id="IPR023797">
    <property type="entry name" value="RNA3'_phos_cyclase_dom"/>
</dbReference>
<dbReference type="Gene3D" id="3.30.360.20">
    <property type="entry name" value="RNA 3'-terminal phosphate cyclase, insert domain"/>
    <property type="match status" value="1"/>
</dbReference>
<dbReference type="Pfam" id="PF05189">
    <property type="entry name" value="RTC_insert"/>
    <property type="match status" value="1"/>
</dbReference>
<dbReference type="NCBIfam" id="TIGR03400">
    <property type="entry name" value="18S_RNA_Rcl1p"/>
    <property type="match status" value="1"/>
</dbReference>
<comment type="similarity">
    <text evidence="2">Belongs to the RNA 3'-terminal cyclase family. Type 2 subfamily.</text>
</comment>